<feature type="transmembrane region" description="Helical" evidence="1">
    <location>
        <begin position="64"/>
        <end position="84"/>
    </location>
</feature>
<proteinExistence type="predicted"/>
<name>A0A1T0B5Q9_9PAST</name>
<dbReference type="Proteomes" id="UP000190023">
    <property type="component" value="Unassembled WGS sequence"/>
</dbReference>
<feature type="transmembrane region" description="Helical" evidence="1">
    <location>
        <begin position="32"/>
        <end position="52"/>
    </location>
</feature>
<keyword evidence="3" id="KW-1185">Reference proteome</keyword>
<evidence type="ECO:0008006" key="4">
    <source>
        <dbReference type="Google" id="ProtNLM"/>
    </source>
</evidence>
<dbReference type="AlphaFoldDB" id="A0A1T0B5Q9"/>
<protein>
    <recommendedName>
        <fullName evidence="4">Transmembrane protein</fullName>
    </recommendedName>
</protein>
<evidence type="ECO:0000256" key="1">
    <source>
        <dbReference type="SAM" id="Phobius"/>
    </source>
</evidence>
<reference evidence="2 3" key="1">
    <citation type="submission" date="2017-02" db="EMBL/GenBank/DDBJ databases">
        <title>Draft genome sequence of Haemophilus felis CCUG 31170 type strain.</title>
        <authorList>
            <person name="Engstrom-Jakobsson H."/>
            <person name="Salva-Serra F."/>
            <person name="Thorell K."/>
            <person name="Gonzales-Siles L."/>
            <person name="Karlsson R."/>
            <person name="Boulund F."/>
            <person name="Engstrand L."/>
            <person name="Kristiansson E."/>
            <person name="Moore E."/>
        </authorList>
    </citation>
    <scope>NUCLEOTIDE SEQUENCE [LARGE SCALE GENOMIC DNA]</scope>
    <source>
        <strain evidence="2 3">CCUG 31170</strain>
    </source>
</reference>
<evidence type="ECO:0000313" key="3">
    <source>
        <dbReference type="Proteomes" id="UP000190023"/>
    </source>
</evidence>
<evidence type="ECO:0000313" key="2">
    <source>
        <dbReference type="EMBL" id="OOS05533.1"/>
    </source>
</evidence>
<gene>
    <name evidence="2" type="ORF">B0188_03745</name>
</gene>
<dbReference type="OrthoDB" id="5678760at2"/>
<organism evidence="2 3">
    <name type="scientific">[Haemophilus] felis</name>
    <dbReference type="NCBI Taxonomy" id="123822"/>
    <lineage>
        <taxon>Bacteria</taxon>
        <taxon>Pseudomonadati</taxon>
        <taxon>Pseudomonadota</taxon>
        <taxon>Gammaproteobacteria</taxon>
        <taxon>Pasteurellales</taxon>
        <taxon>Pasteurellaceae</taxon>
    </lineage>
</organism>
<keyword evidence="1" id="KW-1133">Transmembrane helix</keyword>
<dbReference type="EMBL" id="MUYB01000013">
    <property type="protein sequence ID" value="OOS05533.1"/>
    <property type="molecule type" value="Genomic_DNA"/>
</dbReference>
<comment type="caution">
    <text evidence="2">The sequence shown here is derived from an EMBL/GenBank/DDBJ whole genome shotgun (WGS) entry which is preliminary data.</text>
</comment>
<keyword evidence="1" id="KW-0812">Transmembrane</keyword>
<keyword evidence="1" id="KW-0472">Membrane</keyword>
<sequence length="127" mass="14599">MANRKTLLIFPLITQLIFSLFLPFFSEINWTGLGWIALFATLPAFLLAIICVRYQFHQRNLVQLAVFSGGLMFFYCLVLLPVVLEGESQLPLWEESLAMVFYALMFSLPAMLYAMVILRLFLPKPKS</sequence>
<accession>A0A1T0B5Q9</accession>
<feature type="transmembrane region" description="Helical" evidence="1">
    <location>
        <begin position="96"/>
        <end position="122"/>
    </location>
</feature>
<feature type="transmembrane region" description="Helical" evidence="1">
    <location>
        <begin position="7"/>
        <end position="26"/>
    </location>
</feature>